<accession>A0ABX7BJP8</accession>
<dbReference type="RefSeq" id="WP_201102156.1">
    <property type="nucleotide sequence ID" value="NZ_CP067977.1"/>
</dbReference>
<evidence type="ECO:0000313" key="1">
    <source>
        <dbReference type="EMBL" id="QQQ17780.1"/>
    </source>
</evidence>
<reference evidence="1 2" key="1">
    <citation type="submission" date="2021-01" db="EMBL/GenBank/DDBJ databases">
        <title>Brevundimonas vitis sp. nov., an bacterium isolated from grape (Vitis vinifera).</title>
        <authorList>
            <person name="Jiang L."/>
            <person name="Lee J."/>
        </authorList>
    </citation>
    <scope>NUCLEOTIDE SEQUENCE [LARGE SCALE GENOMIC DNA]</scope>
    <source>
        <strain evidence="1 2">GRTSA-9</strain>
    </source>
</reference>
<sequence length="78" mass="8626">MIRETKAQELGVKPGVVSKRAKRTTALIRSKLEALAYEWSEIDGAVEADIQALYDKLDAIDVAVDDAVVTLRRPRDDA</sequence>
<proteinExistence type="predicted"/>
<dbReference type="EMBL" id="CP067977">
    <property type="protein sequence ID" value="QQQ17780.1"/>
    <property type="molecule type" value="Genomic_DNA"/>
</dbReference>
<gene>
    <name evidence="1" type="ORF">JIP62_10590</name>
</gene>
<organism evidence="1 2">
    <name type="scientific">Brevundimonas vitisensis</name>
    <dbReference type="NCBI Taxonomy" id="2800818"/>
    <lineage>
        <taxon>Bacteria</taxon>
        <taxon>Pseudomonadati</taxon>
        <taxon>Pseudomonadota</taxon>
        <taxon>Alphaproteobacteria</taxon>
        <taxon>Caulobacterales</taxon>
        <taxon>Caulobacteraceae</taxon>
        <taxon>Brevundimonas</taxon>
    </lineage>
</organism>
<dbReference type="Proteomes" id="UP000595448">
    <property type="component" value="Chromosome"/>
</dbReference>
<protein>
    <submittedName>
        <fullName evidence="1">Uncharacterized protein</fullName>
    </submittedName>
</protein>
<name>A0ABX7BJP8_9CAUL</name>
<evidence type="ECO:0000313" key="2">
    <source>
        <dbReference type="Proteomes" id="UP000595448"/>
    </source>
</evidence>
<keyword evidence="2" id="KW-1185">Reference proteome</keyword>